<dbReference type="SMART" id="SM00116">
    <property type="entry name" value="CBS"/>
    <property type="match status" value="2"/>
</dbReference>
<comment type="caution">
    <text evidence="3">The sequence shown here is derived from an EMBL/GenBank/DDBJ whole genome shotgun (WGS) entry which is preliminary data.</text>
</comment>
<dbReference type="PANTHER" id="PTHR43080:SF26">
    <property type="entry name" value="REGULATORY PROTEIN"/>
    <property type="match status" value="1"/>
</dbReference>
<dbReference type="EMBL" id="VSSQ01000039">
    <property type="protein sequence ID" value="MPL67952.1"/>
    <property type="molecule type" value="Genomic_DNA"/>
</dbReference>
<sequence length="161" mass="18004">MMHDYTSRIGVIIIKAKEIMVEEVITVHKNDTIAEIAKILVDKAISGVPVVDDEGNLVGIVSEGDLLHKKTTPRIPNYVNVLGAIIYYNGVEQYNADFKKLMAEQAGSIMTEKVISISEEMEIDEIAQLMLKHNIKRVPVVKNNKIIGIISRRDLIKLLIP</sequence>
<dbReference type="PROSITE" id="PS51371">
    <property type="entry name" value="CBS"/>
    <property type="match status" value="2"/>
</dbReference>
<protein>
    <submittedName>
        <fullName evidence="3">Inosine-5'-monophosphate dehydrogenase</fullName>
        <ecNumber evidence="3">1.1.1.205</ecNumber>
    </submittedName>
</protein>
<dbReference type="EC" id="1.1.1.205" evidence="3"/>
<keyword evidence="1" id="KW-0129">CBS domain</keyword>
<dbReference type="Gene3D" id="3.10.580.10">
    <property type="entry name" value="CBS-domain"/>
    <property type="match status" value="1"/>
</dbReference>
<gene>
    <name evidence="3" type="primary">guaB_13</name>
    <name evidence="3" type="ORF">SDC9_13656</name>
</gene>
<dbReference type="Pfam" id="PF00571">
    <property type="entry name" value="CBS"/>
    <property type="match status" value="2"/>
</dbReference>
<keyword evidence="3" id="KW-0560">Oxidoreductase</keyword>
<evidence type="ECO:0000256" key="1">
    <source>
        <dbReference type="ARBA" id="ARBA00023122"/>
    </source>
</evidence>
<dbReference type="InterPro" id="IPR046342">
    <property type="entry name" value="CBS_dom_sf"/>
</dbReference>
<dbReference type="GO" id="GO:0003938">
    <property type="term" value="F:IMP dehydrogenase activity"/>
    <property type="evidence" value="ECO:0007669"/>
    <property type="project" value="UniProtKB-EC"/>
</dbReference>
<dbReference type="CDD" id="cd04586">
    <property type="entry name" value="CBS_pair_BON_assoc"/>
    <property type="match status" value="1"/>
</dbReference>
<reference evidence="3" key="1">
    <citation type="submission" date="2019-08" db="EMBL/GenBank/DDBJ databases">
        <authorList>
            <person name="Kucharzyk K."/>
            <person name="Murdoch R.W."/>
            <person name="Higgins S."/>
            <person name="Loffler F."/>
        </authorList>
    </citation>
    <scope>NUCLEOTIDE SEQUENCE</scope>
</reference>
<dbReference type="InterPro" id="IPR051257">
    <property type="entry name" value="Diverse_CBS-Domain"/>
</dbReference>
<proteinExistence type="predicted"/>
<feature type="domain" description="CBS" evidence="2">
    <location>
        <begin position="110"/>
        <end position="161"/>
    </location>
</feature>
<accession>A0A644TNV1</accession>
<organism evidence="3">
    <name type="scientific">bioreactor metagenome</name>
    <dbReference type="NCBI Taxonomy" id="1076179"/>
    <lineage>
        <taxon>unclassified sequences</taxon>
        <taxon>metagenomes</taxon>
        <taxon>ecological metagenomes</taxon>
    </lineage>
</organism>
<evidence type="ECO:0000313" key="3">
    <source>
        <dbReference type="EMBL" id="MPL67952.1"/>
    </source>
</evidence>
<feature type="domain" description="CBS" evidence="2">
    <location>
        <begin position="20"/>
        <end position="77"/>
    </location>
</feature>
<dbReference type="AlphaFoldDB" id="A0A644TNV1"/>
<dbReference type="SUPFAM" id="SSF54631">
    <property type="entry name" value="CBS-domain pair"/>
    <property type="match status" value="1"/>
</dbReference>
<dbReference type="InterPro" id="IPR000644">
    <property type="entry name" value="CBS_dom"/>
</dbReference>
<dbReference type="PANTHER" id="PTHR43080">
    <property type="entry name" value="CBS DOMAIN-CONTAINING PROTEIN CBSX3, MITOCHONDRIAL"/>
    <property type="match status" value="1"/>
</dbReference>
<name>A0A644TNV1_9ZZZZ</name>
<evidence type="ECO:0000259" key="2">
    <source>
        <dbReference type="PROSITE" id="PS51371"/>
    </source>
</evidence>